<dbReference type="Proteomes" id="UP000002051">
    <property type="component" value="Unassembled WGS sequence"/>
</dbReference>
<protein>
    <submittedName>
        <fullName evidence="1 3">Uncharacterized protein</fullName>
    </submittedName>
</protein>
<proteinExistence type="predicted"/>
<name>A0A072UAI7_MEDTR</name>
<evidence type="ECO:0000313" key="2">
    <source>
        <dbReference type="EMBL" id="RHN46033.1"/>
    </source>
</evidence>
<reference evidence="1 4" key="1">
    <citation type="journal article" date="2011" name="Nature">
        <title>The Medicago genome provides insight into the evolution of rhizobial symbioses.</title>
        <authorList>
            <person name="Young N.D."/>
            <person name="Debelle F."/>
            <person name="Oldroyd G.E."/>
            <person name="Geurts R."/>
            <person name="Cannon S.B."/>
            <person name="Udvardi M.K."/>
            <person name="Benedito V.A."/>
            <person name="Mayer K.F."/>
            <person name="Gouzy J."/>
            <person name="Schoof H."/>
            <person name="Van de Peer Y."/>
            <person name="Proost S."/>
            <person name="Cook D.R."/>
            <person name="Meyers B.C."/>
            <person name="Spannagl M."/>
            <person name="Cheung F."/>
            <person name="De Mita S."/>
            <person name="Krishnakumar V."/>
            <person name="Gundlach H."/>
            <person name="Zhou S."/>
            <person name="Mudge J."/>
            <person name="Bharti A.K."/>
            <person name="Murray J.D."/>
            <person name="Naoumkina M.A."/>
            <person name="Rosen B."/>
            <person name="Silverstein K.A."/>
            <person name="Tang H."/>
            <person name="Rombauts S."/>
            <person name="Zhao P.X."/>
            <person name="Zhou P."/>
            <person name="Barbe V."/>
            <person name="Bardou P."/>
            <person name="Bechner M."/>
            <person name="Bellec A."/>
            <person name="Berger A."/>
            <person name="Berges H."/>
            <person name="Bidwell S."/>
            <person name="Bisseling T."/>
            <person name="Choisne N."/>
            <person name="Couloux A."/>
            <person name="Denny R."/>
            <person name="Deshpande S."/>
            <person name="Dai X."/>
            <person name="Doyle J.J."/>
            <person name="Dudez A.M."/>
            <person name="Farmer A.D."/>
            <person name="Fouteau S."/>
            <person name="Franken C."/>
            <person name="Gibelin C."/>
            <person name="Gish J."/>
            <person name="Goldstein S."/>
            <person name="Gonzalez A.J."/>
            <person name="Green P.J."/>
            <person name="Hallab A."/>
            <person name="Hartog M."/>
            <person name="Hua A."/>
            <person name="Humphray S.J."/>
            <person name="Jeong D.H."/>
            <person name="Jing Y."/>
            <person name="Jocker A."/>
            <person name="Kenton S.M."/>
            <person name="Kim D.J."/>
            <person name="Klee K."/>
            <person name="Lai H."/>
            <person name="Lang C."/>
            <person name="Lin S."/>
            <person name="Macmil S.L."/>
            <person name="Magdelenat G."/>
            <person name="Matthews L."/>
            <person name="McCorrison J."/>
            <person name="Monaghan E.L."/>
            <person name="Mun J.H."/>
            <person name="Najar F.Z."/>
            <person name="Nicholson C."/>
            <person name="Noirot C."/>
            <person name="O'Bleness M."/>
            <person name="Paule C.R."/>
            <person name="Poulain J."/>
            <person name="Prion F."/>
            <person name="Qin B."/>
            <person name="Qu C."/>
            <person name="Retzel E.F."/>
            <person name="Riddle C."/>
            <person name="Sallet E."/>
            <person name="Samain S."/>
            <person name="Samson N."/>
            <person name="Sanders I."/>
            <person name="Saurat O."/>
            <person name="Scarpelli C."/>
            <person name="Schiex T."/>
            <person name="Segurens B."/>
            <person name="Severin A.J."/>
            <person name="Sherrier D.J."/>
            <person name="Shi R."/>
            <person name="Sims S."/>
            <person name="Singer S.R."/>
            <person name="Sinharoy S."/>
            <person name="Sterck L."/>
            <person name="Viollet A."/>
            <person name="Wang B.B."/>
            <person name="Wang K."/>
            <person name="Wang M."/>
            <person name="Wang X."/>
            <person name="Warfsmann J."/>
            <person name="Weissenbach J."/>
            <person name="White D.D."/>
            <person name="White J.D."/>
            <person name="Wiley G.B."/>
            <person name="Wincker P."/>
            <person name="Xing Y."/>
            <person name="Yang L."/>
            <person name="Yao Z."/>
            <person name="Ying F."/>
            <person name="Zhai J."/>
            <person name="Zhou L."/>
            <person name="Zuber A."/>
            <person name="Denarie J."/>
            <person name="Dixon R.A."/>
            <person name="May G.D."/>
            <person name="Schwartz D.C."/>
            <person name="Rogers J."/>
            <person name="Quetier F."/>
            <person name="Town C.D."/>
            <person name="Roe B.A."/>
        </authorList>
    </citation>
    <scope>NUCLEOTIDE SEQUENCE [LARGE SCALE GENOMIC DNA]</scope>
    <source>
        <strain evidence="1">A17</strain>
        <strain evidence="3 4">cv. Jemalong A17</strain>
    </source>
</reference>
<sequence length="107" mass="12250">MLACWSRSRRQHCPSFCALYVPSKNVRKTIYYDDVDYDDDLPLSGILSRMSNLGTWSTGVVTMIFLLRRGILLLQDQLRGNLITADSLQSSVKKSKFILYVNQVKDT</sequence>
<gene>
    <name evidence="1" type="ordered locus">MTR_7g059355</name>
    <name evidence="2" type="ORF">MtrunA17_Chr7g0237861</name>
</gene>
<dbReference type="EMBL" id="PSQE01000007">
    <property type="protein sequence ID" value="RHN46033.1"/>
    <property type="molecule type" value="Genomic_DNA"/>
</dbReference>
<evidence type="ECO:0000313" key="4">
    <source>
        <dbReference type="Proteomes" id="UP000002051"/>
    </source>
</evidence>
<evidence type="ECO:0000313" key="3">
    <source>
        <dbReference type="EnsemblPlants" id="KEH22835"/>
    </source>
</evidence>
<dbReference type="EMBL" id="CM001223">
    <property type="protein sequence ID" value="KEH22835.1"/>
    <property type="molecule type" value="Genomic_DNA"/>
</dbReference>
<dbReference type="Proteomes" id="UP000265566">
    <property type="component" value="Chromosome 7"/>
</dbReference>
<organism evidence="1 4">
    <name type="scientific">Medicago truncatula</name>
    <name type="common">Barrel medic</name>
    <name type="synonym">Medicago tribuloides</name>
    <dbReference type="NCBI Taxonomy" id="3880"/>
    <lineage>
        <taxon>Eukaryota</taxon>
        <taxon>Viridiplantae</taxon>
        <taxon>Streptophyta</taxon>
        <taxon>Embryophyta</taxon>
        <taxon>Tracheophyta</taxon>
        <taxon>Spermatophyta</taxon>
        <taxon>Magnoliopsida</taxon>
        <taxon>eudicotyledons</taxon>
        <taxon>Gunneridae</taxon>
        <taxon>Pentapetalae</taxon>
        <taxon>rosids</taxon>
        <taxon>fabids</taxon>
        <taxon>Fabales</taxon>
        <taxon>Fabaceae</taxon>
        <taxon>Papilionoideae</taxon>
        <taxon>50 kb inversion clade</taxon>
        <taxon>NPAAA clade</taxon>
        <taxon>Hologalegina</taxon>
        <taxon>IRL clade</taxon>
        <taxon>Trifolieae</taxon>
        <taxon>Medicago</taxon>
    </lineage>
</organism>
<dbReference type="Gramene" id="rna40470">
    <property type="protein sequence ID" value="RHN46033.1"/>
    <property type="gene ID" value="gene40470"/>
</dbReference>
<dbReference type="AlphaFoldDB" id="A0A072UAI7"/>
<reference evidence="3" key="3">
    <citation type="submission" date="2015-04" db="UniProtKB">
        <authorList>
            <consortium name="EnsemblPlants"/>
        </authorList>
    </citation>
    <scope>IDENTIFICATION</scope>
    <source>
        <strain evidence="3">cv. Jemalong A17</strain>
    </source>
</reference>
<dbReference type="HOGENOM" id="CLU_2213867_0_0_1"/>
<evidence type="ECO:0000313" key="1">
    <source>
        <dbReference type="EMBL" id="KEH22835.1"/>
    </source>
</evidence>
<reference evidence="2" key="4">
    <citation type="journal article" date="2018" name="Nat. Plants">
        <title>Whole-genome landscape of Medicago truncatula symbiotic genes.</title>
        <authorList>
            <person name="Pecrix Y."/>
            <person name="Gamas P."/>
            <person name="Carrere S."/>
        </authorList>
    </citation>
    <scope>NUCLEOTIDE SEQUENCE</scope>
    <source>
        <tissue evidence="2">Leaves</tissue>
    </source>
</reference>
<dbReference type="EnsemblPlants" id="KEH22835">
    <property type="protein sequence ID" value="KEH22835"/>
    <property type="gene ID" value="MTR_7g059355"/>
</dbReference>
<reference evidence="1 4" key="2">
    <citation type="journal article" date="2014" name="BMC Genomics">
        <title>An improved genome release (version Mt4.0) for the model legume Medicago truncatula.</title>
        <authorList>
            <person name="Tang H."/>
            <person name="Krishnakumar V."/>
            <person name="Bidwell S."/>
            <person name="Rosen B."/>
            <person name="Chan A."/>
            <person name="Zhou S."/>
            <person name="Gentzbittel L."/>
            <person name="Childs K.L."/>
            <person name="Yandell M."/>
            <person name="Gundlach H."/>
            <person name="Mayer K.F."/>
            <person name="Schwartz D.C."/>
            <person name="Town C.D."/>
        </authorList>
    </citation>
    <scope>GENOME REANNOTATION</scope>
    <source>
        <strain evidence="1">A17</strain>
        <strain evidence="3 4">cv. Jemalong A17</strain>
    </source>
</reference>
<keyword evidence="4" id="KW-1185">Reference proteome</keyword>
<accession>A0A072UAI7</accession>